<sequence length="198" mass="22077">MASVKPSRPCMMSESSSSNRPQQLNSARTPGEGYPFPRTPRPQGNPAAASVPKSAVEISASTTKCRASTTPLAPPSSPIIDTDVFKQLLAMEDEQSSFSFTRGLIDLYYEDGQRTLQQMRSALQPSDYPTLARLAHFLRGSAASVGIIQVARICELIEMRIISQQQCLNNEWFESQIAAIEHAHKISQQWFRDFYNKH</sequence>
<dbReference type="AlphaFoldDB" id="A0A0L6UE36"/>
<keyword evidence="5" id="KW-1185">Reference proteome</keyword>
<gene>
    <name evidence="4" type="ORF">VP01_720g4</name>
</gene>
<dbReference type="GO" id="GO:0005634">
    <property type="term" value="C:nucleus"/>
    <property type="evidence" value="ECO:0007669"/>
    <property type="project" value="TreeGrafter"/>
</dbReference>
<dbReference type="Gene3D" id="1.20.120.160">
    <property type="entry name" value="HPT domain"/>
    <property type="match status" value="1"/>
</dbReference>
<evidence type="ECO:0000259" key="3">
    <source>
        <dbReference type="PROSITE" id="PS50894"/>
    </source>
</evidence>
<reference evidence="4 5" key="1">
    <citation type="submission" date="2015-08" db="EMBL/GenBank/DDBJ databases">
        <title>Next Generation Sequencing and Analysis of the Genome of Puccinia sorghi L Schw, the Causal Agent of Maize Common Rust.</title>
        <authorList>
            <person name="Rochi L."/>
            <person name="Burguener G."/>
            <person name="Darino M."/>
            <person name="Turjanski A."/>
            <person name="Kreff E."/>
            <person name="Dieguez M.J."/>
            <person name="Sacco F."/>
        </authorList>
    </citation>
    <scope>NUCLEOTIDE SEQUENCE [LARGE SCALE GENOMIC DNA]</scope>
    <source>
        <strain evidence="4 5">RO10H11247</strain>
    </source>
</reference>
<feature type="modified residue" description="Phosphohistidine" evidence="1">
    <location>
        <position position="136"/>
    </location>
</feature>
<comment type="caution">
    <text evidence="4">The sequence shown here is derived from an EMBL/GenBank/DDBJ whole genome shotgun (WGS) entry which is preliminary data.</text>
</comment>
<dbReference type="Proteomes" id="UP000037035">
    <property type="component" value="Unassembled WGS sequence"/>
</dbReference>
<dbReference type="PROSITE" id="PS50894">
    <property type="entry name" value="HPT"/>
    <property type="match status" value="1"/>
</dbReference>
<dbReference type="GO" id="GO:0043424">
    <property type="term" value="F:protein histidine kinase binding"/>
    <property type="evidence" value="ECO:0007669"/>
    <property type="project" value="InterPro"/>
</dbReference>
<feature type="region of interest" description="Disordered" evidence="2">
    <location>
        <begin position="1"/>
        <end position="53"/>
    </location>
</feature>
<dbReference type="GO" id="GO:0005737">
    <property type="term" value="C:cytoplasm"/>
    <property type="evidence" value="ECO:0007669"/>
    <property type="project" value="TreeGrafter"/>
</dbReference>
<dbReference type="SUPFAM" id="SSF47226">
    <property type="entry name" value="Histidine-containing phosphotransfer domain, HPT domain"/>
    <property type="match status" value="1"/>
</dbReference>
<dbReference type="EMBL" id="LAVV01012617">
    <property type="protein sequence ID" value="KNZ46497.1"/>
    <property type="molecule type" value="Genomic_DNA"/>
</dbReference>
<organism evidence="4 5">
    <name type="scientific">Puccinia sorghi</name>
    <dbReference type="NCBI Taxonomy" id="27349"/>
    <lineage>
        <taxon>Eukaryota</taxon>
        <taxon>Fungi</taxon>
        <taxon>Dikarya</taxon>
        <taxon>Basidiomycota</taxon>
        <taxon>Pucciniomycotina</taxon>
        <taxon>Pucciniomycetes</taxon>
        <taxon>Pucciniales</taxon>
        <taxon>Pucciniaceae</taxon>
        <taxon>Puccinia</taxon>
    </lineage>
</organism>
<dbReference type="GO" id="GO:0009927">
    <property type="term" value="F:histidine phosphotransfer kinase activity"/>
    <property type="evidence" value="ECO:0007669"/>
    <property type="project" value="InterPro"/>
</dbReference>
<dbReference type="InterPro" id="IPR036641">
    <property type="entry name" value="HPT_dom_sf"/>
</dbReference>
<evidence type="ECO:0000313" key="5">
    <source>
        <dbReference type="Proteomes" id="UP000037035"/>
    </source>
</evidence>
<proteinExistence type="predicted"/>
<dbReference type="PANTHER" id="PTHR28242:SF52">
    <property type="entry name" value="PHOSPHORELAY INTERMEDIATE PROTEIN YPD1"/>
    <property type="match status" value="1"/>
</dbReference>
<dbReference type="PANTHER" id="PTHR28242">
    <property type="entry name" value="PHOSPHORELAY INTERMEDIATE PROTEIN YPD1"/>
    <property type="match status" value="1"/>
</dbReference>
<feature type="compositionally biased region" description="Polar residues" evidence="2">
    <location>
        <begin position="19"/>
        <end position="28"/>
    </location>
</feature>
<evidence type="ECO:0000256" key="2">
    <source>
        <dbReference type="SAM" id="MobiDB-lite"/>
    </source>
</evidence>
<dbReference type="VEuPathDB" id="FungiDB:VP01_720g4"/>
<evidence type="ECO:0000313" key="4">
    <source>
        <dbReference type="EMBL" id="KNZ46497.1"/>
    </source>
</evidence>
<dbReference type="STRING" id="27349.A0A0L6UE36"/>
<evidence type="ECO:0000256" key="1">
    <source>
        <dbReference type="PROSITE-ProRule" id="PRU00110"/>
    </source>
</evidence>
<feature type="domain" description="HPt" evidence="3">
    <location>
        <begin position="97"/>
        <end position="190"/>
    </location>
</feature>
<dbReference type="Pfam" id="PF01627">
    <property type="entry name" value="Hpt"/>
    <property type="match status" value="1"/>
</dbReference>
<name>A0A0L6UE36_9BASI</name>
<dbReference type="OrthoDB" id="1673781at2759"/>
<keyword evidence="1" id="KW-0597">Phosphoprotein</keyword>
<dbReference type="GO" id="GO:0000160">
    <property type="term" value="P:phosphorelay signal transduction system"/>
    <property type="evidence" value="ECO:0007669"/>
    <property type="project" value="InterPro"/>
</dbReference>
<dbReference type="InterPro" id="IPR008207">
    <property type="entry name" value="Sig_transdc_His_kin_Hpt_dom"/>
</dbReference>
<accession>A0A0L6UE36</accession>
<protein>
    <recommendedName>
        <fullName evidence="3">HPt domain-containing protein</fullName>
    </recommendedName>
</protein>
<dbReference type="CDD" id="cd00088">
    <property type="entry name" value="HPT"/>
    <property type="match status" value="1"/>
</dbReference>
<dbReference type="InterPro" id="IPR045871">
    <property type="entry name" value="AHP1-5/YPD1"/>
</dbReference>